<feature type="signal peptide" evidence="1">
    <location>
        <begin position="1"/>
        <end position="28"/>
    </location>
</feature>
<keyword evidence="4" id="KW-1185">Reference proteome</keyword>
<dbReference type="STRING" id="1189325.SAMN04488119_102309"/>
<dbReference type="Pfam" id="PF13360">
    <property type="entry name" value="PQQ_2"/>
    <property type="match status" value="1"/>
</dbReference>
<dbReference type="PANTHER" id="PTHR34512:SF30">
    <property type="entry name" value="OUTER MEMBRANE PROTEIN ASSEMBLY FACTOR BAMB"/>
    <property type="match status" value="1"/>
</dbReference>
<protein>
    <submittedName>
        <fullName evidence="3">Outer membrane protein assembly factor BamB, contains PQQ-like beta-propeller repeat</fullName>
    </submittedName>
</protein>
<dbReference type="InterPro" id="IPR018391">
    <property type="entry name" value="PQQ_b-propeller_rpt"/>
</dbReference>
<proteinExistence type="predicted"/>
<dbReference type="RefSeq" id="WP_072745794.1">
    <property type="nucleotide sequence ID" value="NZ_FOHL01000002.1"/>
</dbReference>
<dbReference type="InterPro" id="IPR002372">
    <property type="entry name" value="PQQ_rpt_dom"/>
</dbReference>
<dbReference type="OrthoDB" id="5290752at2"/>
<name>A0A1M7RW74_9RHOB</name>
<evidence type="ECO:0000259" key="2">
    <source>
        <dbReference type="Pfam" id="PF13360"/>
    </source>
</evidence>
<keyword evidence="1" id="KW-0732">Signal</keyword>
<dbReference type="SUPFAM" id="SSF50998">
    <property type="entry name" value="Quinoprotein alcohol dehydrogenase-like"/>
    <property type="match status" value="2"/>
</dbReference>
<dbReference type="Gene3D" id="2.40.10.480">
    <property type="match status" value="1"/>
</dbReference>
<reference evidence="3 4" key="1">
    <citation type="submission" date="2016-12" db="EMBL/GenBank/DDBJ databases">
        <authorList>
            <person name="Song W.-J."/>
            <person name="Kurnit D.M."/>
        </authorList>
    </citation>
    <scope>NUCLEOTIDE SEQUENCE [LARGE SCALE GENOMIC DNA]</scope>
    <source>
        <strain evidence="3 4">CGMCC 1.10808</strain>
    </source>
</reference>
<dbReference type="PANTHER" id="PTHR34512">
    <property type="entry name" value="CELL SURFACE PROTEIN"/>
    <property type="match status" value="1"/>
</dbReference>
<evidence type="ECO:0000256" key="1">
    <source>
        <dbReference type="SAM" id="SignalP"/>
    </source>
</evidence>
<feature type="chain" id="PRO_5009929029" evidence="1">
    <location>
        <begin position="29"/>
        <end position="446"/>
    </location>
</feature>
<dbReference type="EMBL" id="FRDL01000001">
    <property type="protein sequence ID" value="SHN50368.1"/>
    <property type="molecule type" value="Genomic_DNA"/>
</dbReference>
<evidence type="ECO:0000313" key="3">
    <source>
        <dbReference type="EMBL" id="SHN50368.1"/>
    </source>
</evidence>
<dbReference type="InterPro" id="IPR015943">
    <property type="entry name" value="WD40/YVTN_repeat-like_dom_sf"/>
</dbReference>
<accession>A0A1M7RW74</accession>
<dbReference type="PROSITE" id="PS51257">
    <property type="entry name" value="PROKAR_LIPOPROTEIN"/>
    <property type="match status" value="1"/>
</dbReference>
<feature type="domain" description="Pyrrolo-quinoline quinone repeat" evidence="2">
    <location>
        <begin position="132"/>
        <end position="365"/>
    </location>
</feature>
<dbReference type="AlphaFoldDB" id="A0A1M7RW74"/>
<dbReference type="SMART" id="SM00564">
    <property type="entry name" value="PQQ"/>
    <property type="match status" value="6"/>
</dbReference>
<gene>
    <name evidence="3" type="ORF">SAMN05216200_101209</name>
</gene>
<organism evidence="3 4">
    <name type="scientific">Oceanicella actignis</name>
    <dbReference type="NCBI Taxonomy" id="1189325"/>
    <lineage>
        <taxon>Bacteria</taxon>
        <taxon>Pseudomonadati</taxon>
        <taxon>Pseudomonadota</taxon>
        <taxon>Alphaproteobacteria</taxon>
        <taxon>Rhodobacterales</taxon>
        <taxon>Paracoccaceae</taxon>
        <taxon>Oceanicella</taxon>
    </lineage>
</organism>
<dbReference type="Gene3D" id="2.130.10.10">
    <property type="entry name" value="YVTN repeat-like/Quinoprotein amine dehydrogenase"/>
    <property type="match status" value="1"/>
</dbReference>
<evidence type="ECO:0000313" key="4">
    <source>
        <dbReference type="Proteomes" id="UP000184066"/>
    </source>
</evidence>
<sequence length="446" mass="45303">MTRRLDLARRALRIGGAACALAALGACASDDEARLAGERLPVLPAGAAEQAPASPETRPIPPAISVADWTHVNGDAAHSAFDGAGHVAAPAAPRAVWSVDAGAAFEDMPAPGQPAAAGGRVFVRDGEAALLAFDAASGAQLWRVDLTPEGEDPEAGFGGGVVAADGRVYATTGFGEALALDPRDGRIVWRRRVDGPVRVAPAAANGRVFVVTRANTAHALNGEDGAELWRMDAASARAGALAGAPPATLRSVVVLPFGSGELTLARASGGLQLWTANLAAGGLGASGLAAFPDVTSAPVIVGTDIYAGGAGAQLTAIDGRTGRRKWTRAFGALSPVWPAGDSVFVASTEPALMRLDAQTGRTLWRVELPGYADPDDREGPIAWRGPILAGGRLLTVSSDGRMLAHDPVTGAQLAETRLSGGAYSEPLAAGGAIYVHTADGRLTALR</sequence>
<dbReference type="InterPro" id="IPR011047">
    <property type="entry name" value="Quinoprotein_ADH-like_sf"/>
</dbReference>
<dbReference type="Proteomes" id="UP000184066">
    <property type="component" value="Unassembled WGS sequence"/>
</dbReference>